<dbReference type="Pfam" id="PF01261">
    <property type="entry name" value="AP_endonuc_2"/>
    <property type="match status" value="1"/>
</dbReference>
<dbReference type="KEGG" id="bcj:BCAL1188"/>
<dbReference type="SUPFAM" id="SSF51658">
    <property type="entry name" value="Xylose isomerase-like"/>
    <property type="match status" value="1"/>
</dbReference>
<dbReference type="InterPro" id="IPR013022">
    <property type="entry name" value="Xyl_isomerase-like_TIM-brl"/>
</dbReference>
<dbReference type="PANTHER" id="PTHR12110:SF52">
    <property type="entry name" value="XYLOSE ISOMERASE"/>
    <property type="match status" value="1"/>
</dbReference>
<evidence type="ECO:0000313" key="2">
    <source>
        <dbReference type="EMBL" id="CAR51490.1"/>
    </source>
</evidence>
<dbReference type="Proteomes" id="UP000001035">
    <property type="component" value="Chromosome 1"/>
</dbReference>
<dbReference type="Gene3D" id="3.20.20.150">
    <property type="entry name" value="Divalent-metal-dependent TIM barrel enzymes"/>
    <property type="match status" value="1"/>
</dbReference>
<sequence length="281" mass="31396">MAAINRRADPSRLSINTATVREQWDLGQIADACALHDIRGISPWRDQVAKFGLRDAARAIEFNGLTVTGYCRGGMFPAESAKDRLAVREDNRRAVDEALEIHAQCLVLVVGGLPGGSKDIASAREQVRDGIADLLDYSRPRGMPLAIEPLHPMYAADRACVNTMRHANDLCDELGDDGLGIALDLYHTWWDPELEAQITRAGRKRLLAFHICDWLVPTADMLLDRGMMGDGVIEISRWRQAVEATGYSGFHEVEIFSASNWWKRDPHEVLHTCKHRHAECC</sequence>
<feature type="domain" description="Xylose isomerase-like TIM barrel" evidence="1">
    <location>
        <begin position="44"/>
        <end position="264"/>
    </location>
</feature>
<dbReference type="HOGENOM" id="CLU_058777_0_0_4"/>
<dbReference type="InterPro" id="IPR050312">
    <property type="entry name" value="IolE/XylAMocC-like"/>
</dbReference>
<dbReference type="InterPro" id="IPR036237">
    <property type="entry name" value="Xyl_isomerase-like_sf"/>
</dbReference>
<dbReference type="PANTHER" id="PTHR12110">
    <property type="entry name" value="HYDROXYPYRUVATE ISOMERASE"/>
    <property type="match status" value="1"/>
</dbReference>
<name>B4EDR9_BURCJ</name>
<gene>
    <name evidence="2" type="ORF">BCAL1188</name>
</gene>
<proteinExistence type="predicted"/>
<reference evidence="2 3" key="1">
    <citation type="journal article" date="2009" name="J. Bacteriol.">
        <title>The genome of Burkholderia cenocepacia J2315, an epidemic pathogen of cystic fibrosis patients.</title>
        <authorList>
            <person name="Holden M.T."/>
            <person name="Seth-Smith H.M."/>
            <person name="Crossman L.C."/>
            <person name="Sebaihia M."/>
            <person name="Bentley S.D."/>
            <person name="Cerdeno-Tarraga A.M."/>
            <person name="Thomson N.R."/>
            <person name="Bason N."/>
            <person name="Quail M.A."/>
            <person name="Sharp S."/>
            <person name="Cherevach I."/>
            <person name="Churcher C."/>
            <person name="Goodhead I."/>
            <person name="Hauser H."/>
            <person name="Holroyd N."/>
            <person name="Mungall K."/>
            <person name="Scott P."/>
            <person name="Walker D."/>
            <person name="White B."/>
            <person name="Rose H."/>
            <person name="Iversen P."/>
            <person name="Mil-Homens D."/>
            <person name="Rocha E.P."/>
            <person name="Fialho A.M."/>
            <person name="Baldwin A."/>
            <person name="Dowson C."/>
            <person name="Barrell B.G."/>
            <person name="Govan J.R."/>
            <person name="Vandamme P."/>
            <person name="Hart C.A."/>
            <person name="Mahenthiralingam E."/>
            <person name="Parkhill J."/>
        </authorList>
    </citation>
    <scope>NUCLEOTIDE SEQUENCE [LARGE SCALE GENOMIC DNA]</scope>
    <source>
        <strain evidence="3">ATCC BAA-245 / DSM 16553 / LMG 16656 / NCTC 13227 / J2315 / CF5610</strain>
    </source>
</reference>
<keyword evidence="3" id="KW-1185">Reference proteome</keyword>
<accession>B4EDR9</accession>
<evidence type="ECO:0000313" key="3">
    <source>
        <dbReference type="Proteomes" id="UP000001035"/>
    </source>
</evidence>
<dbReference type="eggNOG" id="COG1082">
    <property type="taxonomic scope" value="Bacteria"/>
</dbReference>
<evidence type="ECO:0000259" key="1">
    <source>
        <dbReference type="Pfam" id="PF01261"/>
    </source>
</evidence>
<dbReference type="AlphaFoldDB" id="B4EDR9"/>
<dbReference type="EMBL" id="AM747720">
    <property type="protein sequence ID" value="CAR51490.1"/>
    <property type="molecule type" value="Genomic_DNA"/>
</dbReference>
<dbReference type="RefSeq" id="WP_006481799.1">
    <property type="nucleotide sequence ID" value="NC_011000.1"/>
</dbReference>
<dbReference type="BioCyc" id="BCEN216591:G1G1V-1324-MONOMER"/>
<protein>
    <recommendedName>
        <fullName evidence="1">Xylose isomerase-like TIM barrel domain-containing protein</fullName>
    </recommendedName>
</protein>
<organism evidence="2 3">
    <name type="scientific">Burkholderia cenocepacia (strain ATCC BAA-245 / DSM 16553 / LMG 16656 / NCTC 13227 / J2315 / CF5610)</name>
    <name type="common">Burkholderia cepacia (strain J2315)</name>
    <dbReference type="NCBI Taxonomy" id="216591"/>
    <lineage>
        <taxon>Bacteria</taxon>
        <taxon>Pseudomonadati</taxon>
        <taxon>Pseudomonadota</taxon>
        <taxon>Betaproteobacteria</taxon>
        <taxon>Burkholderiales</taxon>
        <taxon>Burkholderiaceae</taxon>
        <taxon>Burkholderia</taxon>
        <taxon>Burkholderia cepacia complex</taxon>
    </lineage>
</organism>